<keyword evidence="2" id="KW-0812">Transmembrane</keyword>
<keyword evidence="4" id="KW-1185">Reference proteome</keyword>
<evidence type="ECO:0000256" key="2">
    <source>
        <dbReference type="SAM" id="Phobius"/>
    </source>
</evidence>
<reference evidence="4" key="1">
    <citation type="journal article" date="2019" name="Int. J. Syst. Evol. Microbiol.">
        <title>The Global Catalogue of Microorganisms (GCM) 10K type strain sequencing project: providing services to taxonomists for standard genome sequencing and annotation.</title>
        <authorList>
            <consortium name="The Broad Institute Genomics Platform"/>
            <consortium name="The Broad Institute Genome Sequencing Center for Infectious Disease"/>
            <person name="Wu L."/>
            <person name="Ma J."/>
        </authorList>
    </citation>
    <scope>NUCLEOTIDE SEQUENCE [LARGE SCALE GENOMIC DNA]</scope>
    <source>
        <strain evidence="4">CGMCC 1.15197</strain>
    </source>
</reference>
<dbReference type="RefSeq" id="WP_188812527.1">
    <property type="nucleotide sequence ID" value="NZ_BMHT01000002.1"/>
</dbReference>
<protein>
    <submittedName>
        <fullName evidence="3">Uncharacterized protein</fullName>
    </submittedName>
</protein>
<feature type="transmembrane region" description="Helical" evidence="2">
    <location>
        <begin position="200"/>
        <end position="218"/>
    </location>
</feature>
<keyword evidence="2" id="KW-1133">Transmembrane helix</keyword>
<feature type="transmembrane region" description="Helical" evidence="2">
    <location>
        <begin position="256"/>
        <end position="274"/>
    </location>
</feature>
<gene>
    <name evidence="3" type="ORF">GCM10011383_14220</name>
</gene>
<name>A0ABQ1TXW2_9BACT</name>
<evidence type="ECO:0000313" key="4">
    <source>
        <dbReference type="Proteomes" id="UP000632273"/>
    </source>
</evidence>
<proteinExistence type="predicted"/>
<dbReference type="Proteomes" id="UP000632273">
    <property type="component" value="Unassembled WGS sequence"/>
</dbReference>
<dbReference type="EMBL" id="BMHT01000002">
    <property type="protein sequence ID" value="GGF04290.1"/>
    <property type="molecule type" value="Genomic_DNA"/>
</dbReference>
<accession>A0ABQ1TXW2</accession>
<keyword evidence="2" id="KW-0472">Membrane</keyword>
<organism evidence="3 4">
    <name type="scientific">Hymenobacter cavernae</name>
    <dbReference type="NCBI Taxonomy" id="2044852"/>
    <lineage>
        <taxon>Bacteria</taxon>
        <taxon>Pseudomonadati</taxon>
        <taxon>Bacteroidota</taxon>
        <taxon>Cytophagia</taxon>
        <taxon>Cytophagales</taxon>
        <taxon>Hymenobacteraceae</taxon>
        <taxon>Hymenobacter</taxon>
    </lineage>
</organism>
<evidence type="ECO:0000313" key="3">
    <source>
        <dbReference type="EMBL" id="GGF04290.1"/>
    </source>
</evidence>
<evidence type="ECO:0000256" key="1">
    <source>
        <dbReference type="SAM" id="MobiDB-lite"/>
    </source>
</evidence>
<feature type="transmembrane region" description="Helical" evidence="2">
    <location>
        <begin position="280"/>
        <end position="301"/>
    </location>
</feature>
<comment type="caution">
    <text evidence="3">The sequence shown here is derived from an EMBL/GenBank/DDBJ whole genome shotgun (WGS) entry which is preliminary data.</text>
</comment>
<sequence>MLPLVLVLGVATSGANAQRPVIQRIHDTANEKQDSVFRLGSTITLEVQGLSRWMETEEETLVKRGFDPQKAHQKAHSLVLYIDDAPLIGMPPLAVYADEARLPGTSAASPAPKMAHDSGTVAASPTDLPDDDPITPIDKVIFKLNRNPDNYQYWDVVYDSPWDFSHPGKIGLGYDDRVFTELYPAHEENVRLELIQPSSIWVAALGTGILALGILLLARKSWLLRDWEGKTVPSASTIFSPTGTVQPPYSLAKTQLAFWTFLIMSCFLIIYCVTGEMTTISVTTLALLGISAGTTGLSGLIGNKDGDMPTAAQSLPPSQGFMTDILSDERGVSVHRLQKVVITVLLGYFFARTVYKTVALPEWTNNETLLLALSSATYLGLKWQETKTEAATVNDPATLPAAVAAPAVLPAPATPPTTAAPPVVPPTFYPPTPAPTPAPSAVVATPASAAVDQVSTPAEEPTEYFSAKA</sequence>
<feature type="region of interest" description="Disordered" evidence="1">
    <location>
        <begin position="106"/>
        <end position="129"/>
    </location>
</feature>